<dbReference type="FunCoup" id="W7X6Q2">
    <property type="interactions" value="10"/>
</dbReference>
<dbReference type="InParanoid" id="W7X6Q2"/>
<protein>
    <recommendedName>
        <fullName evidence="4">Transmembrane protein</fullName>
    </recommendedName>
</protein>
<evidence type="ECO:0000313" key="3">
    <source>
        <dbReference type="Proteomes" id="UP000009168"/>
    </source>
</evidence>
<dbReference type="AlphaFoldDB" id="W7X6Q2"/>
<dbReference type="KEGG" id="tet:TTHERM_000243819"/>
<dbReference type="RefSeq" id="XP_012655369.1">
    <property type="nucleotide sequence ID" value="XM_012799915.1"/>
</dbReference>
<evidence type="ECO:0000256" key="1">
    <source>
        <dbReference type="SAM" id="SignalP"/>
    </source>
</evidence>
<gene>
    <name evidence="2" type="ORF">TTHERM_000243819</name>
</gene>
<dbReference type="Proteomes" id="UP000009168">
    <property type="component" value="Unassembled WGS sequence"/>
</dbReference>
<proteinExistence type="predicted"/>
<dbReference type="GeneID" id="24437982"/>
<keyword evidence="1" id="KW-0732">Signal</keyword>
<evidence type="ECO:0008006" key="4">
    <source>
        <dbReference type="Google" id="ProtNLM"/>
    </source>
</evidence>
<dbReference type="CDD" id="cd00064">
    <property type="entry name" value="FU"/>
    <property type="match status" value="1"/>
</dbReference>
<dbReference type="InterPro" id="IPR006212">
    <property type="entry name" value="Furin_repeat"/>
</dbReference>
<name>W7X6Q2_TETTS</name>
<evidence type="ECO:0000313" key="2">
    <source>
        <dbReference type="EMBL" id="EWS72058.1"/>
    </source>
</evidence>
<feature type="chain" id="PRO_5004903480" description="Transmembrane protein" evidence="1">
    <location>
        <begin position="26"/>
        <end position="1054"/>
    </location>
</feature>
<sequence>MIIVIKRRIVKIFIVYQTIWILINAQNTCSAGCLKCFDTNRIDRNSQCTQCSENFELDSKNNICVYSQCGNNLYYDTNQNYGTQGSCVAICSPFSQRNQKTNICSNQLTCSTSKYSQQNIQNDEIQDFFNYQDMYYVAKQPGYISVYDKNQLYLIKRMNFQAKDLNIFNINGMIFIISNDNSISIWDIKSEQRTLKRYSNITSFNLYTQIILMQNKYIFAYNIQQQSLTFEIIYDQINKDFCQSNSFIINISGAQSVLLIDQYLFVNNSTNIIVYQIIVQNNNKDLILQLQYHLEYQLQYQSNYYSILQTSNDDIYLLILAQSIFKISISSKYFEDMQIESLSTQEIVNAKMYQSSKADSNQYLIILTKQQLFYYDFSSQSSKLIIQDGSQITDFEVCSLWGKQNQIIVLLGQINLSVYYFDQDLQQFIQSNQIFTLNYQAHNLKLIQYQSQSNKELIQELVSTDIISILIIKKGSIEQQEQQQIQIITIANFNITFPTPGQLIMSNDYPHSILNYSPSMVIYANGDNSDIIFYDSSDESNCKLKRKIQLSSQKLQKLSLTSFFSDKVIAKFFVEFWIIDIYKQSVIKSFDNGYYLFATNKDKLVVVDSECLNVYSSNILLLYKNCQNYFKSFLFQEIHLNNDLRIFIVKQQEQNFSMLSLFQIDLDNQTLQKLNEIENINYIYLQVFQNFASQQDRVDNNYSIEQIFILDSQYNLIIYNMNLTVIYSQNQLKLSRVFSFIKVMNDNQVFVLLGQQQIILINIQTNNCKFFKIDYLMEQQNIYEAIKNINQYGKVYYQIKFFSKDSIYEYSIDMIRNITYLSGIDYVNQSGLAIFQQSKTAVSINTSINYFGGGDSGLLFISQMQKQRYSKLFLDKSLLNSKDIFLNILQSTKLGLYFVISNKQVSSFDIFTNKFIDIIFQDPNFCDLIKEETILICWNQNQLVLVNYSLKNKKFNYVGMLFLIGYSFDFYKDQLYLYGSSLIIVNSQLQVIYTILDEDLNGFITGCQNSMNKVICIYQDFDSIAYLLIFDKIQKMTQKYNLAVTQGKNIVIIY</sequence>
<organism evidence="2 3">
    <name type="scientific">Tetrahymena thermophila (strain SB210)</name>
    <dbReference type="NCBI Taxonomy" id="312017"/>
    <lineage>
        <taxon>Eukaryota</taxon>
        <taxon>Sar</taxon>
        <taxon>Alveolata</taxon>
        <taxon>Ciliophora</taxon>
        <taxon>Intramacronucleata</taxon>
        <taxon>Oligohymenophorea</taxon>
        <taxon>Hymenostomatida</taxon>
        <taxon>Tetrahymenina</taxon>
        <taxon>Tetrahymenidae</taxon>
        <taxon>Tetrahymena</taxon>
    </lineage>
</organism>
<accession>W7X6Q2</accession>
<feature type="signal peptide" evidence="1">
    <location>
        <begin position="1"/>
        <end position="25"/>
    </location>
</feature>
<dbReference type="EMBL" id="GG662474">
    <property type="protein sequence ID" value="EWS72058.1"/>
    <property type="molecule type" value="Genomic_DNA"/>
</dbReference>
<reference evidence="3" key="1">
    <citation type="journal article" date="2006" name="PLoS Biol.">
        <title>Macronuclear genome sequence of the ciliate Tetrahymena thermophila, a model eukaryote.</title>
        <authorList>
            <person name="Eisen J.A."/>
            <person name="Coyne R.S."/>
            <person name="Wu M."/>
            <person name="Wu D."/>
            <person name="Thiagarajan M."/>
            <person name="Wortman J.R."/>
            <person name="Badger J.H."/>
            <person name="Ren Q."/>
            <person name="Amedeo P."/>
            <person name="Jones K.M."/>
            <person name="Tallon L.J."/>
            <person name="Delcher A.L."/>
            <person name="Salzberg S.L."/>
            <person name="Silva J.C."/>
            <person name="Haas B.J."/>
            <person name="Majoros W.H."/>
            <person name="Farzad M."/>
            <person name="Carlton J.M."/>
            <person name="Smith R.K. Jr."/>
            <person name="Garg J."/>
            <person name="Pearlman R.E."/>
            <person name="Karrer K.M."/>
            <person name="Sun L."/>
            <person name="Manning G."/>
            <person name="Elde N.C."/>
            <person name="Turkewitz A.P."/>
            <person name="Asai D.J."/>
            <person name="Wilkes D.E."/>
            <person name="Wang Y."/>
            <person name="Cai H."/>
            <person name="Collins K."/>
            <person name="Stewart B.A."/>
            <person name="Lee S.R."/>
            <person name="Wilamowska K."/>
            <person name="Weinberg Z."/>
            <person name="Ruzzo W.L."/>
            <person name="Wloga D."/>
            <person name="Gaertig J."/>
            <person name="Frankel J."/>
            <person name="Tsao C.-C."/>
            <person name="Gorovsky M.A."/>
            <person name="Keeling P.J."/>
            <person name="Waller R.F."/>
            <person name="Patron N.J."/>
            <person name="Cherry J.M."/>
            <person name="Stover N.A."/>
            <person name="Krieger C.J."/>
            <person name="del Toro C."/>
            <person name="Ryder H.F."/>
            <person name="Williamson S.C."/>
            <person name="Barbeau R.A."/>
            <person name="Hamilton E.P."/>
            <person name="Orias E."/>
        </authorList>
    </citation>
    <scope>NUCLEOTIDE SEQUENCE [LARGE SCALE GENOMIC DNA]</scope>
    <source>
        <strain evidence="3">SB210</strain>
    </source>
</reference>
<keyword evidence="3" id="KW-1185">Reference proteome</keyword>